<dbReference type="RefSeq" id="WP_046280778.1">
    <property type="nucleotide sequence ID" value="NZ_LATL02000273.1"/>
</dbReference>
<keyword evidence="1" id="KW-1133">Transmembrane helix</keyword>
<keyword evidence="1" id="KW-0812">Transmembrane</keyword>
<proteinExistence type="predicted"/>
<evidence type="ECO:0000256" key="1">
    <source>
        <dbReference type="SAM" id="Phobius"/>
    </source>
</evidence>
<comment type="caution">
    <text evidence="2">The sequence shown here is derived from an EMBL/GenBank/DDBJ whole genome shotgun (WGS) entry which is preliminary data.</text>
</comment>
<dbReference type="AlphaFoldDB" id="A0A0F5YB58"/>
<feature type="transmembrane region" description="Helical" evidence="1">
    <location>
        <begin position="36"/>
        <end position="56"/>
    </location>
</feature>
<protein>
    <submittedName>
        <fullName evidence="2">Uncharacterized protein</fullName>
    </submittedName>
</protein>
<sequence>MDTVLTYYFVVAFAAFGMWFTLFWNDPTTPLNDRISWIILLLAPLCWPITIPTSILKLTTMRTRSRVTMEKSISIKPASLATMSSKTEIDDQI</sequence>
<dbReference type="Proteomes" id="UP000033607">
    <property type="component" value="Unassembled WGS sequence"/>
</dbReference>
<name>A0A0F5YB58_9CYAN</name>
<evidence type="ECO:0000313" key="3">
    <source>
        <dbReference type="Proteomes" id="UP000033607"/>
    </source>
</evidence>
<organism evidence="2 3">
    <name type="scientific">Limnoraphis robusta CS-951</name>
    <dbReference type="NCBI Taxonomy" id="1637645"/>
    <lineage>
        <taxon>Bacteria</taxon>
        <taxon>Bacillati</taxon>
        <taxon>Cyanobacteriota</taxon>
        <taxon>Cyanophyceae</taxon>
        <taxon>Oscillatoriophycideae</taxon>
        <taxon>Oscillatoriales</taxon>
        <taxon>Sirenicapillariaceae</taxon>
        <taxon>Limnoraphis</taxon>
    </lineage>
</organism>
<gene>
    <name evidence="2" type="ORF">WN50_22200</name>
</gene>
<dbReference type="OrthoDB" id="463949at2"/>
<accession>A0A0F5YB58</accession>
<evidence type="ECO:0000313" key="2">
    <source>
        <dbReference type="EMBL" id="KKD35978.1"/>
    </source>
</evidence>
<keyword evidence="1" id="KW-0472">Membrane</keyword>
<dbReference type="EMBL" id="LATL02000273">
    <property type="protein sequence ID" value="KKD35978.1"/>
    <property type="molecule type" value="Genomic_DNA"/>
</dbReference>
<feature type="transmembrane region" description="Helical" evidence="1">
    <location>
        <begin position="7"/>
        <end position="24"/>
    </location>
</feature>
<reference evidence="2 3" key="1">
    <citation type="submission" date="2015-06" db="EMBL/GenBank/DDBJ databases">
        <title>Draft genome assembly of filamentous brackish cyanobacterium Limnoraphis robusta strain CS-951.</title>
        <authorList>
            <person name="Willis A."/>
            <person name="Parks M."/>
            <person name="Burford M.A."/>
        </authorList>
    </citation>
    <scope>NUCLEOTIDE SEQUENCE [LARGE SCALE GENOMIC DNA]</scope>
    <source>
        <strain evidence="2 3">CS-951</strain>
    </source>
</reference>